<gene>
    <name evidence="1" type="ORF">QVD17_16831</name>
</gene>
<name>A0AAD8NZU0_TARER</name>
<dbReference type="Proteomes" id="UP001229421">
    <property type="component" value="Unassembled WGS sequence"/>
</dbReference>
<protein>
    <submittedName>
        <fullName evidence="1">Uncharacterized protein</fullName>
    </submittedName>
</protein>
<proteinExistence type="predicted"/>
<accession>A0AAD8NZU0</accession>
<evidence type="ECO:0000313" key="2">
    <source>
        <dbReference type="Proteomes" id="UP001229421"/>
    </source>
</evidence>
<dbReference type="EMBL" id="JAUHHV010000004">
    <property type="protein sequence ID" value="KAK1428013.1"/>
    <property type="molecule type" value="Genomic_DNA"/>
</dbReference>
<comment type="caution">
    <text evidence="1">The sequence shown here is derived from an EMBL/GenBank/DDBJ whole genome shotgun (WGS) entry which is preliminary data.</text>
</comment>
<organism evidence="1 2">
    <name type="scientific">Tagetes erecta</name>
    <name type="common">African marigold</name>
    <dbReference type="NCBI Taxonomy" id="13708"/>
    <lineage>
        <taxon>Eukaryota</taxon>
        <taxon>Viridiplantae</taxon>
        <taxon>Streptophyta</taxon>
        <taxon>Embryophyta</taxon>
        <taxon>Tracheophyta</taxon>
        <taxon>Spermatophyta</taxon>
        <taxon>Magnoliopsida</taxon>
        <taxon>eudicotyledons</taxon>
        <taxon>Gunneridae</taxon>
        <taxon>Pentapetalae</taxon>
        <taxon>asterids</taxon>
        <taxon>campanulids</taxon>
        <taxon>Asterales</taxon>
        <taxon>Asteraceae</taxon>
        <taxon>Asteroideae</taxon>
        <taxon>Heliantheae alliance</taxon>
        <taxon>Tageteae</taxon>
        <taxon>Tagetes</taxon>
    </lineage>
</organism>
<reference evidence="1" key="1">
    <citation type="journal article" date="2023" name="bioRxiv">
        <title>Improved chromosome-level genome assembly for marigold (Tagetes erecta).</title>
        <authorList>
            <person name="Jiang F."/>
            <person name="Yuan L."/>
            <person name="Wang S."/>
            <person name="Wang H."/>
            <person name="Xu D."/>
            <person name="Wang A."/>
            <person name="Fan W."/>
        </authorList>
    </citation>
    <scope>NUCLEOTIDE SEQUENCE</scope>
    <source>
        <strain evidence="1">WSJ</strain>
        <tissue evidence="1">Leaf</tissue>
    </source>
</reference>
<keyword evidence="2" id="KW-1185">Reference proteome</keyword>
<evidence type="ECO:0000313" key="1">
    <source>
        <dbReference type="EMBL" id="KAK1428013.1"/>
    </source>
</evidence>
<dbReference type="AlphaFoldDB" id="A0AAD8NZU0"/>
<sequence>MTLRCGKTVVAGDDFCGHCFRVSTLLGEKAVELNSARHAVAYVDEDDFSSETVMTLRCGKTVVAGDDFCGHCFRVSTLLGSECGTVDFTREDVLPLLNERIRPKDKYTLKQEKHVKTLDSAEKKCSDILIWDNEASDDNMKHETTKLLNDLKPPRL</sequence>